<evidence type="ECO:0000256" key="4">
    <source>
        <dbReference type="ARBA" id="ARBA00023015"/>
    </source>
</evidence>
<feature type="DNA-binding region" description="Homeobox" evidence="9">
    <location>
        <begin position="219"/>
        <end position="278"/>
    </location>
</feature>
<dbReference type="InterPro" id="IPR001356">
    <property type="entry name" value="HD"/>
</dbReference>
<dbReference type="OrthoDB" id="6159439at2759"/>
<keyword evidence="7" id="KW-0804">Transcription</keyword>
<accession>A0A6P3W921</accession>
<evidence type="ECO:0000313" key="12">
    <source>
        <dbReference type="Proteomes" id="UP000515152"/>
    </source>
</evidence>
<dbReference type="PROSITE" id="PS00027">
    <property type="entry name" value="HOMEOBOX_1"/>
    <property type="match status" value="1"/>
</dbReference>
<feature type="domain" description="Homeobox" evidence="11">
    <location>
        <begin position="217"/>
        <end position="277"/>
    </location>
</feature>
<evidence type="ECO:0000256" key="7">
    <source>
        <dbReference type="ARBA" id="ARBA00023163"/>
    </source>
</evidence>
<dbReference type="GO" id="GO:0000122">
    <property type="term" value="P:negative regulation of transcription by RNA polymerase II"/>
    <property type="evidence" value="ECO:0007669"/>
    <property type="project" value="UniProtKB-ARBA"/>
</dbReference>
<evidence type="ECO:0000259" key="11">
    <source>
        <dbReference type="PROSITE" id="PS50071"/>
    </source>
</evidence>
<dbReference type="InterPro" id="IPR051003">
    <property type="entry name" value="AP_axis_regulatory_Homeobox"/>
</dbReference>
<keyword evidence="12" id="KW-1185">Reference proteome</keyword>
<evidence type="ECO:0000256" key="6">
    <source>
        <dbReference type="ARBA" id="ARBA00023155"/>
    </source>
</evidence>
<dbReference type="GO" id="GO:0000981">
    <property type="term" value="F:DNA-binding transcription factor activity, RNA polymerase II-specific"/>
    <property type="evidence" value="ECO:0007669"/>
    <property type="project" value="InterPro"/>
</dbReference>
<dbReference type="InterPro" id="IPR017970">
    <property type="entry name" value="Homeobox_CS"/>
</dbReference>
<evidence type="ECO:0000256" key="3">
    <source>
        <dbReference type="ARBA" id="ARBA00022473"/>
    </source>
</evidence>
<organism evidence="12 13">
    <name type="scientific">Clupea harengus</name>
    <name type="common">Atlantic herring</name>
    <dbReference type="NCBI Taxonomy" id="7950"/>
    <lineage>
        <taxon>Eukaryota</taxon>
        <taxon>Metazoa</taxon>
        <taxon>Chordata</taxon>
        <taxon>Craniata</taxon>
        <taxon>Vertebrata</taxon>
        <taxon>Euteleostomi</taxon>
        <taxon>Actinopterygii</taxon>
        <taxon>Neopterygii</taxon>
        <taxon>Teleostei</taxon>
        <taxon>Clupei</taxon>
        <taxon>Clupeiformes</taxon>
        <taxon>Clupeoidei</taxon>
        <taxon>Clupeidae</taxon>
        <taxon>Clupea</taxon>
    </lineage>
</organism>
<dbReference type="InterPro" id="IPR022067">
    <property type="entry name" value="HoxA13_N"/>
</dbReference>
<dbReference type="Gene3D" id="1.10.10.60">
    <property type="entry name" value="Homeodomain-like"/>
    <property type="match status" value="1"/>
</dbReference>
<dbReference type="AlphaFoldDB" id="A0A6P3W921"/>
<gene>
    <name evidence="13" type="primary">hoxd13a</name>
</gene>
<reference evidence="13" key="1">
    <citation type="submission" date="2025-08" db="UniProtKB">
        <authorList>
            <consortium name="RefSeq"/>
        </authorList>
    </citation>
    <scope>IDENTIFICATION</scope>
</reference>
<keyword evidence="3" id="KW-0217">Developmental protein</keyword>
<dbReference type="KEGG" id="char:105907975"/>
<dbReference type="SMART" id="SM00389">
    <property type="entry name" value="HOX"/>
    <property type="match status" value="1"/>
</dbReference>
<dbReference type="PANTHER" id="PTHR45804:SF3">
    <property type="entry name" value="HOMEOBOX PROTEIN HOX-A13"/>
    <property type="match status" value="1"/>
</dbReference>
<dbReference type="SUPFAM" id="SSF46689">
    <property type="entry name" value="Homeodomain-like"/>
    <property type="match status" value="1"/>
</dbReference>
<dbReference type="CTD" id="30407"/>
<dbReference type="Pfam" id="PF00046">
    <property type="entry name" value="Homeodomain"/>
    <property type="match status" value="1"/>
</dbReference>
<evidence type="ECO:0000256" key="5">
    <source>
        <dbReference type="ARBA" id="ARBA00023125"/>
    </source>
</evidence>
<evidence type="ECO:0000256" key="1">
    <source>
        <dbReference type="ARBA" id="ARBA00004123"/>
    </source>
</evidence>
<comment type="similarity">
    <text evidence="2">Belongs to the Abd-B homeobox family.</text>
</comment>
<comment type="subcellular location">
    <subcellularLocation>
        <location evidence="1 9 10">Nucleus</location>
    </subcellularLocation>
</comment>
<keyword evidence="6 9" id="KW-0371">Homeobox</keyword>
<dbReference type="GeneID" id="105907975"/>
<keyword evidence="8 9" id="KW-0539">Nucleus</keyword>
<dbReference type="PANTHER" id="PTHR45804">
    <property type="entry name" value="SEGMENTATION PROTEIN FUSHI TARAZU-LIKE PROTEIN"/>
    <property type="match status" value="1"/>
</dbReference>
<dbReference type="GO" id="GO:0005634">
    <property type="term" value="C:nucleus"/>
    <property type="evidence" value="ECO:0007669"/>
    <property type="project" value="UniProtKB-SubCell"/>
</dbReference>
<evidence type="ECO:0000256" key="2">
    <source>
        <dbReference type="ARBA" id="ARBA00006317"/>
    </source>
</evidence>
<dbReference type="Pfam" id="PF12284">
    <property type="entry name" value="HoxA13_N"/>
    <property type="match status" value="1"/>
</dbReference>
<name>A0A6P3W921_CLUHA</name>
<protein>
    <submittedName>
        <fullName evidence="13">Homeobox protein Hox-D13a</fullName>
    </submittedName>
</protein>
<sequence length="289" mass="32379">MEGLGGDIPPMHNRSFYPSAFGAHTGRTASGATVYSVGDRSNSFTHESFKAYGSLPNTTTASNTSVAFGCQFGNSCYSCKIPHSPCFQHSVLKQTANASLSGHSEKSVDMTGFPTTNVHCSEIPGRGKDFGVYQGFPAHYPRIPGYIDVPVVPRSGPGDPRHEAVLPMESYQPWNWSSSWGSQLYCAKEQNQNTHLWKSSLAEDTALNRPDVSTFYRRGRKKRVPYSKFQLKELEREYTVNKFITKDKRRRIASGTNLTERQVTIWFQNRRVKDKKIVSKTAKDFAPFS</sequence>
<evidence type="ECO:0000256" key="10">
    <source>
        <dbReference type="RuleBase" id="RU000682"/>
    </source>
</evidence>
<dbReference type="CDD" id="cd00086">
    <property type="entry name" value="homeodomain"/>
    <property type="match status" value="1"/>
</dbReference>
<dbReference type="Proteomes" id="UP000515152">
    <property type="component" value="Chromosome 2"/>
</dbReference>
<proteinExistence type="inferred from homology"/>
<keyword evidence="4" id="KW-0805">Transcription regulation</keyword>
<evidence type="ECO:0000256" key="8">
    <source>
        <dbReference type="ARBA" id="ARBA00023242"/>
    </source>
</evidence>
<dbReference type="PROSITE" id="PS50071">
    <property type="entry name" value="HOMEOBOX_2"/>
    <property type="match status" value="1"/>
</dbReference>
<keyword evidence="5 9" id="KW-0238">DNA-binding</keyword>
<evidence type="ECO:0000256" key="9">
    <source>
        <dbReference type="PROSITE-ProRule" id="PRU00108"/>
    </source>
</evidence>
<dbReference type="FunFam" id="1.10.10.60:FF:000084">
    <property type="entry name" value="Homeobox protein Hox-D13"/>
    <property type="match status" value="1"/>
</dbReference>
<dbReference type="GO" id="GO:0003677">
    <property type="term" value="F:DNA binding"/>
    <property type="evidence" value="ECO:0007669"/>
    <property type="project" value="UniProtKB-UniRule"/>
</dbReference>
<evidence type="ECO:0000313" key="13">
    <source>
        <dbReference type="RefSeq" id="XP_012691840.1"/>
    </source>
</evidence>
<dbReference type="RefSeq" id="XP_012691840.1">
    <property type="nucleotide sequence ID" value="XM_012836386.3"/>
</dbReference>
<dbReference type="InterPro" id="IPR009057">
    <property type="entry name" value="Homeodomain-like_sf"/>
</dbReference>